<dbReference type="AlphaFoldDB" id="A0A1R4H881"/>
<evidence type="ECO:0000313" key="3">
    <source>
        <dbReference type="Proteomes" id="UP000195442"/>
    </source>
</evidence>
<keyword evidence="3" id="KW-1185">Reference proteome</keyword>
<dbReference type="Proteomes" id="UP000195442">
    <property type="component" value="Unassembled WGS sequence"/>
</dbReference>
<keyword evidence="1" id="KW-1133">Transmembrane helix</keyword>
<protein>
    <submittedName>
        <fullName evidence="2">Uncharacterized protein</fullName>
    </submittedName>
</protein>
<proteinExistence type="predicted"/>
<gene>
    <name evidence="2" type="ORF">CRENPOLYSF2_2690004</name>
</gene>
<evidence type="ECO:0000256" key="1">
    <source>
        <dbReference type="SAM" id="Phobius"/>
    </source>
</evidence>
<keyword evidence="1" id="KW-0812">Transmembrane</keyword>
<organism evidence="2 3">
    <name type="scientific">Crenothrix polyspora</name>
    <dbReference type="NCBI Taxonomy" id="360316"/>
    <lineage>
        <taxon>Bacteria</taxon>
        <taxon>Pseudomonadati</taxon>
        <taxon>Pseudomonadota</taxon>
        <taxon>Gammaproteobacteria</taxon>
        <taxon>Methylococcales</taxon>
        <taxon>Crenotrichaceae</taxon>
        <taxon>Crenothrix</taxon>
    </lineage>
</organism>
<feature type="transmembrane region" description="Helical" evidence="1">
    <location>
        <begin position="15"/>
        <end position="39"/>
    </location>
</feature>
<dbReference type="EMBL" id="FUKJ01000189">
    <property type="protein sequence ID" value="SJM92377.1"/>
    <property type="molecule type" value="Genomic_DNA"/>
</dbReference>
<name>A0A1R4H881_9GAMM</name>
<keyword evidence="1" id="KW-0472">Membrane</keyword>
<evidence type="ECO:0000313" key="2">
    <source>
        <dbReference type="EMBL" id="SJM92377.1"/>
    </source>
</evidence>
<sequence length="40" mass="4500">MPKLLGDVVIWTADVFRGLCVQFLRLSSFTVVFLAVLTFP</sequence>
<reference evidence="3" key="1">
    <citation type="submission" date="2017-02" db="EMBL/GenBank/DDBJ databases">
        <authorList>
            <person name="Daims H."/>
        </authorList>
    </citation>
    <scope>NUCLEOTIDE SEQUENCE [LARGE SCALE GENOMIC DNA]</scope>
</reference>
<accession>A0A1R4H881</accession>